<dbReference type="SUPFAM" id="SSF55073">
    <property type="entry name" value="Nucleotide cyclase"/>
    <property type="match status" value="1"/>
</dbReference>
<dbReference type="InterPro" id="IPR029016">
    <property type="entry name" value="GAF-like_dom_sf"/>
</dbReference>
<dbReference type="SMART" id="SM00267">
    <property type="entry name" value="GGDEF"/>
    <property type="match status" value="1"/>
</dbReference>
<dbReference type="SMART" id="SM00065">
    <property type="entry name" value="GAF"/>
    <property type="match status" value="1"/>
</dbReference>
<dbReference type="GO" id="GO:0052621">
    <property type="term" value="F:diguanylate cyclase activity"/>
    <property type="evidence" value="ECO:0007669"/>
    <property type="project" value="TreeGrafter"/>
</dbReference>
<dbReference type="PANTHER" id="PTHR45138:SF9">
    <property type="entry name" value="DIGUANYLATE CYCLASE DGCM-RELATED"/>
    <property type="match status" value="1"/>
</dbReference>
<dbReference type="GO" id="GO:0043709">
    <property type="term" value="P:cell adhesion involved in single-species biofilm formation"/>
    <property type="evidence" value="ECO:0007669"/>
    <property type="project" value="TreeGrafter"/>
</dbReference>
<protein>
    <submittedName>
        <fullName evidence="3">GGDEF domain-containing protein</fullName>
    </submittedName>
</protein>
<feature type="domain" description="GGDEF" evidence="2">
    <location>
        <begin position="283"/>
        <end position="418"/>
    </location>
</feature>
<gene>
    <name evidence="3" type="ORF">E3J38_06165</name>
</gene>
<dbReference type="Pfam" id="PF00990">
    <property type="entry name" value="GGDEF"/>
    <property type="match status" value="1"/>
</dbReference>
<dbReference type="GO" id="GO:1902201">
    <property type="term" value="P:negative regulation of bacterial-type flagellum-dependent cell motility"/>
    <property type="evidence" value="ECO:0007669"/>
    <property type="project" value="TreeGrafter"/>
</dbReference>
<dbReference type="InterPro" id="IPR043128">
    <property type="entry name" value="Rev_trsase/Diguanyl_cyclase"/>
</dbReference>
<feature type="coiled-coil region" evidence="1">
    <location>
        <begin position="39"/>
        <end position="84"/>
    </location>
</feature>
<dbReference type="PANTHER" id="PTHR45138">
    <property type="entry name" value="REGULATORY COMPONENTS OF SENSORY TRANSDUCTION SYSTEM"/>
    <property type="match status" value="1"/>
</dbReference>
<dbReference type="AlphaFoldDB" id="A0A523XLR6"/>
<dbReference type="PROSITE" id="PS50887">
    <property type="entry name" value="GGDEF"/>
    <property type="match status" value="1"/>
</dbReference>
<dbReference type="InterPro" id="IPR000160">
    <property type="entry name" value="GGDEF_dom"/>
</dbReference>
<keyword evidence="1" id="KW-0175">Coiled coil</keyword>
<dbReference type="InterPro" id="IPR029787">
    <property type="entry name" value="Nucleotide_cyclase"/>
</dbReference>
<comment type="caution">
    <text evidence="3">The sequence shown here is derived from an EMBL/GenBank/DDBJ whole genome shotgun (WGS) entry which is preliminary data.</text>
</comment>
<dbReference type="GO" id="GO:0005886">
    <property type="term" value="C:plasma membrane"/>
    <property type="evidence" value="ECO:0007669"/>
    <property type="project" value="TreeGrafter"/>
</dbReference>
<dbReference type="InterPro" id="IPR050469">
    <property type="entry name" value="Diguanylate_Cyclase"/>
</dbReference>
<reference evidence="3 4" key="1">
    <citation type="submission" date="2019-03" db="EMBL/GenBank/DDBJ databases">
        <title>Metabolic potential of uncultured bacteria and archaea associated with petroleum seepage in deep-sea sediments.</title>
        <authorList>
            <person name="Dong X."/>
            <person name="Hubert C."/>
        </authorList>
    </citation>
    <scope>NUCLEOTIDE SEQUENCE [LARGE SCALE GENOMIC DNA]</scope>
    <source>
        <strain evidence="3">E29_bin36</strain>
    </source>
</reference>
<dbReference type="Gene3D" id="3.30.70.270">
    <property type="match status" value="1"/>
</dbReference>
<sequence length="426" mass="47730">MMSMGQFSNLLPILVFLGLALLVTIALAVTAYRKSAVERALAKAKIQAVQARIKKIEADSRERVRSISENVESLESEISHKTAQLTLMQDLARDLGSLESREMIPKRLMSAVEKILDAGEASFFLPTADGKKLKLHLAYGLPAEVPRDLTINMGEGFIGYTAVKRVIMARKDFEKESNIVRERIEETTHSGLITEICAPLYFRDELMGVLNLSRLNVCTELEKVILRTIASIGAMAMENAKLFEKTQHLADTDGLTQLFNKRKFKELLEIEASRITRYKDIGHMLSFIMFDIDHFKSYNDQHGHPAGDEVLRRIGQLLRENTRQIDIPARYGGEEFIIIVPHVNKEGAYRLAERIRFLVEREKFPGEETQPGGKLTISGGVASYPEDANDTETALESADKALYAAKRAGKNRVVAFRTDMAAVTQS</sequence>
<dbReference type="CDD" id="cd01949">
    <property type="entry name" value="GGDEF"/>
    <property type="match status" value="1"/>
</dbReference>
<dbReference type="SUPFAM" id="SSF55781">
    <property type="entry name" value="GAF domain-like"/>
    <property type="match status" value="1"/>
</dbReference>
<evidence type="ECO:0000256" key="1">
    <source>
        <dbReference type="SAM" id="Coils"/>
    </source>
</evidence>
<dbReference type="Pfam" id="PF01590">
    <property type="entry name" value="GAF"/>
    <property type="match status" value="1"/>
</dbReference>
<dbReference type="Gene3D" id="3.30.450.40">
    <property type="match status" value="1"/>
</dbReference>
<name>A0A523XLR6_UNCT6</name>
<dbReference type="InterPro" id="IPR003018">
    <property type="entry name" value="GAF"/>
</dbReference>
<accession>A0A523XLR6</accession>
<dbReference type="EMBL" id="SOIP01000365">
    <property type="protein sequence ID" value="TET80165.1"/>
    <property type="molecule type" value="Genomic_DNA"/>
</dbReference>
<dbReference type="NCBIfam" id="TIGR00254">
    <property type="entry name" value="GGDEF"/>
    <property type="match status" value="1"/>
</dbReference>
<dbReference type="FunFam" id="3.30.70.270:FF:000001">
    <property type="entry name" value="Diguanylate cyclase domain protein"/>
    <property type="match status" value="1"/>
</dbReference>
<organism evidence="3 4">
    <name type="scientific">candidate division TA06 bacterium</name>
    <dbReference type="NCBI Taxonomy" id="2250710"/>
    <lineage>
        <taxon>Bacteria</taxon>
        <taxon>Bacteria division TA06</taxon>
    </lineage>
</organism>
<evidence type="ECO:0000313" key="4">
    <source>
        <dbReference type="Proteomes" id="UP000315534"/>
    </source>
</evidence>
<dbReference type="Proteomes" id="UP000315534">
    <property type="component" value="Unassembled WGS sequence"/>
</dbReference>
<evidence type="ECO:0000313" key="3">
    <source>
        <dbReference type="EMBL" id="TET80165.1"/>
    </source>
</evidence>
<evidence type="ECO:0000259" key="2">
    <source>
        <dbReference type="PROSITE" id="PS50887"/>
    </source>
</evidence>
<proteinExistence type="predicted"/>